<dbReference type="Proteomes" id="UP001152533">
    <property type="component" value="Unassembled WGS sequence"/>
</dbReference>
<protein>
    <submittedName>
        <fullName evidence="1">Uncharacterized protein</fullName>
    </submittedName>
</protein>
<gene>
    <name evidence="1" type="ORF">CGXH109_LOCUS1431</name>
</gene>
<name>A0A9W4RGY4_9PEZI</name>
<evidence type="ECO:0000313" key="1">
    <source>
        <dbReference type="EMBL" id="CAI0641148.1"/>
    </source>
</evidence>
<keyword evidence="2" id="KW-1185">Reference proteome</keyword>
<organism evidence="1 2">
    <name type="scientific">Colletotrichum noveboracense</name>
    <dbReference type="NCBI Taxonomy" id="2664923"/>
    <lineage>
        <taxon>Eukaryota</taxon>
        <taxon>Fungi</taxon>
        <taxon>Dikarya</taxon>
        <taxon>Ascomycota</taxon>
        <taxon>Pezizomycotina</taxon>
        <taxon>Sordariomycetes</taxon>
        <taxon>Hypocreomycetidae</taxon>
        <taxon>Glomerellales</taxon>
        <taxon>Glomerellaceae</taxon>
        <taxon>Colletotrichum</taxon>
        <taxon>Colletotrichum gloeosporioides species complex</taxon>
    </lineage>
</organism>
<sequence>MLEHHSSTYTHNQPTAHDSIFPFMKGTGEVFVHLRMVGKLFTKFKRTSPYGYNWEHGAADKLPNITISTPSSVKMQFSALLATIAGLAVGVSSAALNVRGEDVGCVGACGHDYVCISQCFDKRGLETRRSAAQQCVFGCAKDDYGCYANCFNERDERTA</sequence>
<proteinExistence type="predicted"/>
<reference evidence="1" key="1">
    <citation type="submission" date="2022-08" db="EMBL/GenBank/DDBJ databases">
        <authorList>
            <person name="Giroux E."/>
            <person name="Giroux E."/>
        </authorList>
    </citation>
    <scope>NUCLEOTIDE SEQUENCE</scope>
    <source>
        <strain evidence="1">H1091258</strain>
    </source>
</reference>
<accession>A0A9W4RGY4</accession>
<dbReference type="EMBL" id="CAMGZC010000005">
    <property type="protein sequence ID" value="CAI0641148.1"/>
    <property type="molecule type" value="Genomic_DNA"/>
</dbReference>
<comment type="caution">
    <text evidence="1">The sequence shown here is derived from an EMBL/GenBank/DDBJ whole genome shotgun (WGS) entry which is preliminary data.</text>
</comment>
<dbReference type="AlphaFoldDB" id="A0A9W4RGY4"/>
<evidence type="ECO:0000313" key="2">
    <source>
        <dbReference type="Proteomes" id="UP001152533"/>
    </source>
</evidence>